<evidence type="ECO:0000313" key="2">
    <source>
        <dbReference type="EMBL" id="VVT48957.1"/>
    </source>
</evidence>
<feature type="compositionally biased region" description="Basic and acidic residues" evidence="1">
    <location>
        <begin position="188"/>
        <end position="197"/>
    </location>
</feature>
<accession>A0A5E8BCE7</accession>
<name>A0A5E8BCE7_9ASCO</name>
<keyword evidence="3" id="KW-1185">Reference proteome</keyword>
<dbReference type="Proteomes" id="UP000398389">
    <property type="component" value="Unassembled WGS sequence"/>
</dbReference>
<organism evidence="2 3">
    <name type="scientific">Magnusiomyces paraingens</name>
    <dbReference type="NCBI Taxonomy" id="2606893"/>
    <lineage>
        <taxon>Eukaryota</taxon>
        <taxon>Fungi</taxon>
        <taxon>Dikarya</taxon>
        <taxon>Ascomycota</taxon>
        <taxon>Saccharomycotina</taxon>
        <taxon>Dipodascomycetes</taxon>
        <taxon>Dipodascales</taxon>
        <taxon>Dipodascaceae</taxon>
        <taxon>Magnusiomyces</taxon>
    </lineage>
</organism>
<protein>
    <recommendedName>
        <fullName evidence="4">M-phase phosphoprotein 6</fullName>
    </recommendedName>
</protein>
<evidence type="ECO:0000256" key="1">
    <source>
        <dbReference type="SAM" id="MobiDB-lite"/>
    </source>
</evidence>
<evidence type="ECO:0000313" key="3">
    <source>
        <dbReference type="Proteomes" id="UP000398389"/>
    </source>
</evidence>
<evidence type="ECO:0008006" key="4">
    <source>
        <dbReference type="Google" id="ProtNLM"/>
    </source>
</evidence>
<feature type="compositionally biased region" description="Basic and acidic residues" evidence="1">
    <location>
        <begin position="105"/>
        <end position="122"/>
    </location>
</feature>
<dbReference type="AlphaFoldDB" id="A0A5E8BCE7"/>
<feature type="compositionally biased region" description="Low complexity" evidence="1">
    <location>
        <begin position="166"/>
        <end position="178"/>
    </location>
</feature>
<dbReference type="RefSeq" id="XP_031852645.1">
    <property type="nucleotide sequence ID" value="XM_031996754.1"/>
</dbReference>
<dbReference type="EMBL" id="CABVLU010000002">
    <property type="protein sequence ID" value="VVT48957.1"/>
    <property type="molecule type" value="Genomic_DNA"/>
</dbReference>
<reference evidence="2 3" key="1">
    <citation type="submission" date="2019-09" db="EMBL/GenBank/DDBJ databases">
        <authorList>
            <person name="Brejova B."/>
        </authorList>
    </citation>
    <scope>NUCLEOTIDE SEQUENCE [LARGE SCALE GENOMIC DNA]</scope>
</reference>
<sequence>MAPESKPKMSSALMAMKFMRQGEALKKEEDEKLKKRQLEDSSRWTLRKIPKNSFSSIGIKSQETTNTPKKIVLETASFEDIYGQDSKKTNSSQQGRRAFGNFEKTAQDESKEAVEEDLRNKDEDFDIDNLLDRTNKNNKKREGSQSIEDQERYAKRRDFQVLRGLKSISGGASSAKSSSSDKKKKRKYGYDKRSNKD</sequence>
<dbReference type="GeneID" id="43580854"/>
<feature type="region of interest" description="Disordered" evidence="1">
    <location>
        <begin position="82"/>
        <end position="197"/>
    </location>
</feature>
<feature type="compositionally biased region" description="Basic and acidic residues" evidence="1">
    <location>
        <begin position="130"/>
        <end position="160"/>
    </location>
</feature>
<dbReference type="Pfam" id="PF10175">
    <property type="entry name" value="MPP6"/>
    <property type="match status" value="1"/>
</dbReference>
<gene>
    <name evidence="2" type="ORF">SAPINGB_P002034</name>
</gene>
<proteinExistence type="predicted"/>